<dbReference type="PANTHER" id="PTHR46060:SF1">
    <property type="entry name" value="MARINER MOS1 TRANSPOSASE-LIKE PROTEIN"/>
    <property type="match status" value="1"/>
</dbReference>
<dbReference type="PANTHER" id="PTHR46060">
    <property type="entry name" value="MARINER MOS1 TRANSPOSASE-LIKE PROTEIN"/>
    <property type="match status" value="1"/>
</dbReference>
<keyword evidence="1" id="KW-1133">Transmembrane helix</keyword>
<accession>A0AAV4I9D0</accession>
<evidence type="ECO:0000313" key="3">
    <source>
        <dbReference type="EMBL" id="GFS05694.1"/>
    </source>
</evidence>
<gene>
    <name evidence="3" type="ORF">ElyMa_006526600</name>
</gene>
<comment type="caution">
    <text evidence="3">The sequence shown here is derived from an EMBL/GenBank/DDBJ whole genome shotgun (WGS) entry which is preliminary data.</text>
</comment>
<keyword evidence="1" id="KW-0472">Membrane</keyword>
<evidence type="ECO:0000259" key="2">
    <source>
        <dbReference type="Pfam" id="PF17906"/>
    </source>
</evidence>
<dbReference type="InterPro" id="IPR041426">
    <property type="entry name" value="Mos1_HTH"/>
</dbReference>
<protein>
    <submittedName>
        <fullName evidence="3">Histone-lysine N-methyltransferase SETMAR</fullName>
    </submittedName>
</protein>
<dbReference type="InterPro" id="IPR052709">
    <property type="entry name" value="Transposase-MT_Hybrid"/>
</dbReference>
<organism evidence="3 4">
    <name type="scientific">Elysia marginata</name>
    <dbReference type="NCBI Taxonomy" id="1093978"/>
    <lineage>
        <taxon>Eukaryota</taxon>
        <taxon>Metazoa</taxon>
        <taxon>Spiralia</taxon>
        <taxon>Lophotrochozoa</taxon>
        <taxon>Mollusca</taxon>
        <taxon>Gastropoda</taxon>
        <taxon>Heterobranchia</taxon>
        <taxon>Euthyneura</taxon>
        <taxon>Panpulmonata</taxon>
        <taxon>Sacoglossa</taxon>
        <taxon>Placobranchoidea</taxon>
        <taxon>Plakobranchidae</taxon>
        <taxon>Elysia</taxon>
    </lineage>
</organism>
<dbReference type="AlphaFoldDB" id="A0AAV4I9D0"/>
<keyword evidence="4" id="KW-1185">Reference proteome</keyword>
<proteinExistence type="predicted"/>
<dbReference type="EMBL" id="BMAT01013095">
    <property type="protein sequence ID" value="GFS05694.1"/>
    <property type="molecule type" value="Genomic_DNA"/>
</dbReference>
<keyword evidence="1" id="KW-0812">Transmembrane</keyword>
<dbReference type="Proteomes" id="UP000762676">
    <property type="component" value="Unassembled WGS sequence"/>
</dbReference>
<name>A0AAV4I9D0_9GAST</name>
<dbReference type="Gene3D" id="1.10.10.1450">
    <property type="match status" value="1"/>
</dbReference>
<evidence type="ECO:0000313" key="4">
    <source>
        <dbReference type="Proteomes" id="UP000762676"/>
    </source>
</evidence>
<feature type="transmembrane region" description="Helical" evidence="1">
    <location>
        <begin position="251"/>
        <end position="270"/>
    </location>
</feature>
<evidence type="ECO:0000256" key="1">
    <source>
        <dbReference type="SAM" id="Phobius"/>
    </source>
</evidence>
<reference evidence="3 4" key="1">
    <citation type="journal article" date="2021" name="Elife">
        <title>Chloroplast acquisition without the gene transfer in kleptoplastic sea slugs, Plakobranchus ocellatus.</title>
        <authorList>
            <person name="Maeda T."/>
            <person name="Takahashi S."/>
            <person name="Yoshida T."/>
            <person name="Shimamura S."/>
            <person name="Takaki Y."/>
            <person name="Nagai Y."/>
            <person name="Toyoda A."/>
            <person name="Suzuki Y."/>
            <person name="Arimoto A."/>
            <person name="Ishii H."/>
            <person name="Satoh N."/>
            <person name="Nishiyama T."/>
            <person name="Hasebe M."/>
            <person name="Maruyama T."/>
            <person name="Minagawa J."/>
            <person name="Obokata J."/>
            <person name="Shigenobu S."/>
        </authorList>
    </citation>
    <scope>NUCLEOTIDE SEQUENCE [LARGE SCALE GENOMIC DNA]</scope>
</reference>
<dbReference type="Pfam" id="PF17906">
    <property type="entry name" value="HTH_48"/>
    <property type="match status" value="1"/>
</dbReference>
<feature type="domain" description="Mos1 transposase HTH" evidence="2">
    <location>
        <begin position="81"/>
        <end position="124"/>
    </location>
</feature>
<sequence>MEEEDAGAVGRRRVYGRLYAVWRAATGGKGRVVWPLELREAVRETVKEEESEGGAGKYDSQHDCNQSTILKMAAHLETGSKEEIRAVIRFLNAKSLNPTEIHKELQSVYGEHVISRTQVYHWSNLLEAGHSDLTDREGRGRLITATSEDNVKRVDELIRQDRRLKLHEIARGLEISETSAHRIVFDELGYRKVSARWVPKQLTDNHREQRLDICRELLRRSESSRRVHGRTANAGGDFSMLVIWIELAPDAIVLMVYIGGVIVSPLTYGYV</sequence>